<proteinExistence type="predicted"/>
<sequence length="72" mass="8332">MPRPNRRHKDTAFYSNSSHRRLGSRLHCPLSSKRSNTSGMHSCRLKNKIVTAKLRHPLLQEAKEVILQLRVS</sequence>
<dbReference type="WBParaSite" id="ALUE_0000883801-mRNA-1">
    <property type="protein sequence ID" value="ALUE_0000883801-mRNA-1"/>
    <property type="gene ID" value="ALUE_0000883801"/>
</dbReference>
<protein>
    <submittedName>
        <fullName evidence="3">Uncharacterized protein</fullName>
    </submittedName>
</protein>
<evidence type="ECO:0000313" key="2">
    <source>
        <dbReference type="Proteomes" id="UP000036681"/>
    </source>
</evidence>
<name>A0A0M3HZ05_ASCLU</name>
<feature type="region of interest" description="Disordered" evidence="1">
    <location>
        <begin position="1"/>
        <end position="41"/>
    </location>
</feature>
<dbReference type="Proteomes" id="UP000036681">
    <property type="component" value="Unplaced"/>
</dbReference>
<accession>A0A0M3HZ05</accession>
<evidence type="ECO:0000256" key="1">
    <source>
        <dbReference type="SAM" id="MobiDB-lite"/>
    </source>
</evidence>
<dbReference type="AlphaFoldDB" id="A0A0M3HZ05"/>
<evidence type="ECO:0000313" key="3">
    <source>
        <dbReference type="WBParaSite" id="ALUE_0000883801-mRNA-1"/>
    </source>
</evidence>
<keyword evidence="2" id="KW-1185">Reference proteome</keyword>
<reference evidence="3" key="1">
    <citation type="submission" date="2017-02" db="UniProtKB">
        <authorList>
            <consortium name="WormBaseParasite"/>
        </authorList>
    </citation>
    <scope>IDENTIFICATION</scope>
</reference>
<organism evidence="2 3">
    <name type="scientific">Ascaris lumbricoides</name>
    <name type="common">Giant roundworm</name>
    <dbReference type="NCBI Taxonomy" id="6252"/>
    <lineage>
        <taxon>Eukaryota</taxon>
        <taxon>Metazoa</taxon>
        <taxon>Ecdysozoa</taxon>
        <taxon>Nematoda</taxon>
        <taxon>Chromadorea</taxon>
        <taxon>Rhabditida</taxon>
        <taxon>Spirurina</taxon>
        <taxon>Ascaridomorpha</taxon>
        <taxon>Ascaridoidea</taxon>
        <taxon>Ascarididae</taxon>
        <taxon>Ascaris</taxon>
    </lineage>
</organism>